<organism evidence="3 4">
    <name type="scientific">Mucilaginibacter yixingensis</name>
    <dbReference type="NCBI Taxonomy" id="1295612"/>
    <lineage>
        <taxon>Bacteria</taxon>
        <taxon>Pseudomonadati</taxon>
        <taxon>Bacteroidota</taxon>
        <taxon>Sphingobacteriia</taxon>
        <taxon>Sphingobacteriales</taxon>
        <taxon>Sphingobacteriaceae</taxon>
        <taxon>Mucilaginibacter</taxon>
    </lineage>
</organism>
<dbReference type="AlphaFoldDB" id="A0A2T5J9M6"/>
<keyword evidence="4" id="KW-1185">Reference proteome</keyword>
<dbReference type="Proteomes" id="UP000244168">
    <property type="component" value="Unassembled WGS sequence"/>
</dbReference>
<reference evidence="3 4" key="1">
    <citation type="submission" date="2018-04" db="EMBL/GenBank/DDBJ databases">
        <title>Genomic Encyclopedia of Archaeal and Bacterial Type Strains, Phase II (KMG-II): from individual species to whole genera.</title>
        <authorList>
            <person name="Goeker M."/>
        </authorList>
    </citation>
    <scope>NUCLEOTIDE SEQUENCE [LARGE SCALE GENOMIC DNA]</scope>
    <source>
        <strain evidence="3 4">DSM 26809</strain>
    </source>
</reference>
<name>A0A2T5J9M6_9SPHI</name>
<feature type="transmembrane region" description="Helical" evidence="1">
    <location>
        <begin position="250"/>
        <end position="270"/>
    </location>
</feature>
<evidence type="ECO:0000313" key="4">
    <source>
        <dbReference type="Proteomes" id="UP000244168"/>
    </source>
</evidence>
<evidence type="ECO:0000313" key="3">
    <source>
        <dbReference type="EMBL" id="PTQ96781.1"/>
    </source>
</evidence>
<feature type="transmembrane region" description="Helical" evidence="1">
    <location>
        <begin position="212"/>
        <end position="238"/>
    </location>
</feature>
<dbReference type="GO" id="GO:0080120">
    <property type="term" value="P:CAAX-box protein maturation"/>
    <property type="evidence" value="ECO:0007669"/>
    <property type="project" value="UniProtKB-ARBA"/>
</dbReference>
<keyword evidence="3" id="KW-0645">Protease</keyword>
<feature type="transmembrane region" description="Helical" evidence="1">
    <location>
        <begin position="133"/>
        <end position="156"/>
    </location>
</feature>
<gene>
    <name evidence="3" type="ORF">C8P68_104270</name>
</gene>
<dbReference type="GO" id="GO:0004175">
    <property type="term" value="F:endopeptidase activity"/>
    <property type="evidence" value="ECO:0007669"/>
    <property type="project" value="UniProtKB-ARBA"/>
</dbReference>
<dbReference type="OrthoDB" id="158986at2"/>
<proteinExistence type="predicted"/>
<evidence type="ECO:0000256" key="1">
    <source>
        <dbReference type="SAM" id="Phobius"/>
    </source>
</evidence>
<sequence>MVLRLLLLQKRLRKKLTLPKMDFEATDTVTTCISCNAAIATDSRFCKSCGSLQVESNPEETTHKMSSLMQVGVFYALQLGICCLFTFTKSLQTFTCMLIADGGLAAIAVAFFVAGWHNNRYLLRWNNFSFSKLCLYCAVAFSFALLVHYAITWLNVKLFSRHLYYYLFFRENGHGAVWMIFSIAVYPALFEELAYRGYVLEKLGTITDVRQAIFITSLLFAVIHLSFLSLFWLIPFSLFLAHVRAKEQTLWYGSAIHFCFNLTVCLLELIN</sequence>
<keyword evidence="3" id="KW-0378">Hydrolase</keyword>
<feature type="transmembrane region" description="Helical" evidence="1">
    <location>
        <begin position="176"/>
        <end position="200"/>
    </location>
</feature>
<dbReference type="EMBL" id="QAOQ01000004">
    <property type="protein sequence ID" value="PTQ96781.1"/>
    <property type="molecule type" value="Genomic_DNA"/>
</dbReference>
<evidence type="ECO:0000259" key="2">
    <source>
        <dbReference type="Pfam" id="PF02517"/>
    </source>
</evidence>
<dbReference type="GO" id="GO:0006508">
    <property type="term" value="P:proteolysis"/>
    <property type="evidence" value="ECO:0007669"/>
    <property type="project" value="UniProtKB-KW"/>
</dbReference>
<protein>
    <submittedName>
        <fullName evidence="3">Membrane protease YdiL (CAAX protease family)</fullName>
    </submittedName>
</protein>
<comment type="caution">
    <text evidence="3">The sequence shown here is derived from an EMBL/GenBank/DDBJ whole genome shotgun (WGS) entry which is preliminary data.</text>
</comment>
<keyword evidence="1" id="KW-0812">Transmembrane</keyword>
<feature type="transmembrane region" description="Helical" evidence="1">
    <location>
        <begin position="68"/>
        <end position="88"/>
    </location>
</feature>
<accession>A0A2T5J9M6</accession>
<dbReference type="Pfam" id="PF02517">
    <property type="entry name" value="Rce1-like"/>
    <property type="match status" value="1"/>
</dbReference>
<keyword evidence="1" id="KW-1133">Transmembrane helix</keyword>
<feature type="domain" description="CAAX prenyl protease 2/Lysostaphin resistance protein A-like" evidence="2">
    <location>
        <begin position="176"/>
        <end position="262"/>
    </location>
</feature>
<keyword evidence="1" id="KW-0472">Membrane</keyword>
<dbReference type="InterPro" id="IPR003675">
    <property type="entry name" value="Rce1/LyrA-like_dom"/>
</dbReference>
<feature type="transmembrane region" description="Helical" evidence="1">
    <location>
        <begin position="94"/>
        <end position="113"/>
    </location>
</feature>